<dbReference type="KEGG" id="lbc:LACBIDRAFT_301821"/>
<proteinExistence type="predicted"/>
<dbReference type="GeneID" id="6069012"/>
<feature type="compositionally biased region" description="Polar residues" evidence="1">
    <location>
        <begin position="614"/>
        <end position="623"/>
    </location>
</feature>
<feature type="region of interest" description="Disordered" evidence="1">
    <location>
        <begin position="614"/>
        <end position="669"/>
    </location>
</feature>
<dbReference type="HOGENOM" id="CLU_445463_0_0_1"/>
<dbReference type="OrthoDB" id="2340858at2759"/>
<reference evidence="2 3" key="1">
    <citation type="journal article" date="2008" name="Nature">
        <title>The genome of Laccaria bicolor provides insights into mycorrhizal symbiosis.</title>
        <authorList>
            <person name="Martin F."/>
            <person name="Aerts A."/>
            <person name="Ahren D."/>
            <person name="Brun A."/>
            <person name="Danchin E.G.J."/>
            <person name="Duchaussoy F."/>
            <person name="Gibon J."/>
            <person name="Kohler A."/>
            <person name="Lindquist E."/>
            <person name="Pereda V."/>
            <person name="Salamov A."/>
            <person name="Shapiro H.J."/>
            <person name="Wuyts J."/>
            <person name="Blaudez D."/>
            <person name="Buee M."/>
            <person name="Brokstein P."/>
            <person name="Canbaeck B."/>
            <person name="Cohen D."/>
            <person name="Courty P.E."/>
            <person name="Coutinho P.M."/>
            <person name="Delaruelle C."/>
            <person name="Detter J.C."/>
            <person name="Deveau A."/>
            <person name="DiFazio S."/>
            <person name="Duplessis S."/>
            <person name="Fraissinet-Tachet L."/>
            <person name="Lucic E."/>
            <person name="Frey-Klett P."/>
            <person name="Fourrey C."/>
            <person name="Feussner I."/>
            <person name="Gay G."/>
            <person name="Grimwood J."/>
            <person name="Hoegger P.J."/>
            <person name="Jain P."/>
            <person name="Kilaru S."/>
            <person name="Labbe J."/>
            <person name="Lin Y.C."/>
            <person name="Legue V."/>
            <person name="Le Tacon F."/>
            <person name="Marmeisse R."/>
            <person name="Melayah D."/>
            <person name="Montanini B."/>
            <person name="Muratet M."/>
            <person name="Nehls U."/>
            <person name="Niculita-Hirzel H."/>
            <person name="Oudot-Le Secq M.P."/>
            <person name="Peter M."/>
            <person name="Quesneville H."/>
            <person name="Rajashekar B."/>
            <person name="Reich M."/>
            <person name="Rouhier N."/>
            <person name="Schmutz J."/>
            <person name="Yin T."/>
            <person name="Chalot M."/>
            <person name="Henrissat B."/>
            <person name="Kuees U."/>
            <person name="Lucas S."/>
            <person name="Van de Peer Y."/>
            <person name="Podila G.K."/>
            <person name="Polle A."/>
            <person name="Pukkila P.J."/>
            <person name="Richardson P.M."/>
            <person name="Rouze P."/>
            <person name="Sanders I.R."/>
            <person name="Stajich J.E."/>
            <person name="Tunlid A."/>
            <person name="Tuskan G."/>
            <person name="Grigoriev I.V."/>
        </authorList>
    </citation>
    <scope>NUCLEOTIDE SEQUENCE [LARGE SCALE GENOMIC DNA]</scope>
    <source>
        <strain evidence="3">S238N-H82 / ATCC MYA-4686</strain>
    </source>
</reference>
<organism evidence="3">
    <name type="scientific">Laccaria bicolor (strain S238N-H82 / ATCC MYA-4686)</name>
    <name type="common">Bicoloured deceiver</name>
    <name type="synonym">Laccaria laccata var. bicolor</name>
    <dbReference type="NCBI Taxonomy" id="486041"/>
    <lineage>
        <taxon>Eukaryota</taxon>
        <taxon>Fungi</taxon>
        <taxon>Dikarya</taxon>
        <taxon>Basidiomycota</taxon>
        <taxon>Agaricomycotina</taxon>
        <taxon>Agaricomycetes</taxon>
        <taxon>Agaricomycetidae</taxon>
        <taxon>Agaricales</taxon>
        <taxon>Agaricineae</taxon>
        <taxon>Hydnangiaceae</taxon>
        <taxon>Laccaria</taxon>
    </lineage>
</organism>
<dbReference type="Proteomes" id="UP000001194">
    <property type="component" value="Unassembled WGS sequence"/>
</dbReference>
<dbReference type="EMBL" id="DS547091">
    <property type="protein sequence ID" value="EDR16089.1"/>
    <property type="molecule type" value="Genomic_DNA"/>
</dbReference>
<dbReference type="InParanoid" id="B0CPH1"/>
<dbReference type="SUPFAM" id="SSF52540">
    <property type="entry name" value="P-loop containing nucleoside triphosphate hydrolases"/>
    <property type="match status" value="1"/>
</dbReference>
<dbReference type="PANTHER" id="PTHR33129">
    <property type="entry name" value="PROTEIN KINASE DOMAIN-CONTAINING PROTEIN-RELATED"/>
    <property type="match status" value="1"/>
</dbReference>
<protein>
    <submittedName>
        <fullName evidence="2">Predicted protein</fullName>
    </submittedName>
</protein>
<evidence type="ECO:0000313" key="3">
    <source>
        <dbReference type="Proteomes" id="UP000001194"/>
    </source>
</evidence>
<gene>
    <name evidence="2" type="ORF">LACBIDRAFT_301821</name>
</gene>
<dbReference type="RefSeq" id="XP_001874297.1">
    <property type="nucleotide sequence ID" value="XM_001874262.1"/>
</dbReference>
<accession>B0CPH1</accession>
<keyword evidence="3" id="KW-1185">Reference proteome</keyword>
<sequence length="669" mass="76398">MASGSQLVETVLFTNPNLARDNADPTNWTWDDNDRQTWEKLKKQSSLQQFADKWREFEGLDEDLSETFINDIALPVTNDHSLMVRKCYLVAEKVTWERAQRQPKTGVILTGQPGIGKTVFLWYLLLRLLRMKQVVLLRASHQDILFYHDGVYGTTANTRARHLPTPSDNTFIWSLFDLHPFEELPDLTLDPRCFLVQCPSPNKAIYSWRKARRPLYTVFPLWTVEELKLAARHSPDFKKFETNLEQEIPVEKWNDAQFLSTIHNPGLIKFHKELSPEVQPELSPKVQPELFEEVFGIVLDGLISRFGLVPREVFDAMFNNFHEVAKAHDSALNLSFDDLEKAVDDLNRPEPSADVRGPSHRLISINNVGTFEDYQLEIDFLSPAIAEKFYKRWLDASHVKAGSTIKHFLALPETRGLVGSLFEPFAHRILVNADETDGTWGLKMMHSRDDSNVFTLLDPESSETISGFPKIKRKLVSFRSKDLPPLYENVYYIPTLTNHPLFDAFLLSFSPSGLTQRLWLLQMTTSKLHRGSHMGYAVINEIIAQINQQHEPRLSAKGEGKRRADEPSPVEVDFVLVRPTGEEEHRWVLPEGLDQLEDVNVYVLELPLEHAIDSPTTRSMQSSKKAKLSTPGRRTKASTSGRKTKASTSGQQTMASTSGQRRSTRLNKQ</sequence>
<name>B0CPH1_LACBS</name>
<evidence type="ECO:0000256" key="1">
    <source>
        <dbReference type="SAM" id="MobiDB-lite"/>
    </source>
</evidence>
<dbReference type="InterPro" id="IPR027417">
    <property type="entry name" value="P-loop_NTPase"/>
</dbReference>
<dbReference type="InterPro" id="IPR052980">
    <property type="entry name" value="Crinkler_effector"/>
</dbReference>
<evidence type="ECO:0000313" key="2">
    <source>
        <dbReference type="EMBL" id="EDR16089.1"/>
    </source>
</evidence>
<dbReference type="AlphaFoldDB" id="B0CPH1"/>
<feature type="compositionally biased region" description="Polar residues" evidence="1">
    <location>
        <begin position="637"/>
        <end position="661"/>
    </location>
</feature>